<sequence>MSEFYQLTPKDAKGEPYPFTQLEGKVVLIVNVASKCGFTPQYKGLEELNQKYKDKNVQILGFPCNQFGHQEPGTNEEIANFCSLNYGVSFPVLDKIDVNGDKTDPVYKYLKSQKAPQPWIATQKPFGTRWTSPSPKSNPNSTRLPARSYCRNRNVQNASWLDLKEDTSDLSPTSAREKFYQLSPLDNSLSPFSFNQLRNKVILVVNVALYCGFRFQYKRLEALQKKYEHRGFTIVGFPCNQFLFQEPLTNEKIIERCRNKYDVTFPIMNKIHVNGPETDEVYKFLKESKHGLWGTKRVKWNFEKFLIDRDGNVVARYSTFTTPEAISGKIEELLQQKKM</sequence>
<evidence type="ECO:0000256" key="4">
    <source>
        <dbReference type="ARBA" id="ARBA00023002"/>
    </source>
</evidence>
<evidence type="ECO:0000256" key="5">
    <source>
        <dbReference type="ARBA" id="ARBA00023284"/>
    </source>
</evidence>
<keyword evidence="3" id="KW-0049">Antioxidant</keyword>
<accession>A0A367XW46</accession>
<comment type="caution">
    <text evidence="10">The sequence shown here is derived from an EMBL/GenBank/DDBJ whole genome shotgun (WGS) entry which is preliminary data.</text>
</comment>
<dbReference type="STRING" id="5486.A0A367XW46"/>
<dbReference type="GO" id="GO:0034599">
    <property type="term" value="P:cellular response to oxidative stress"/>
    <property type="evidence" value="ECO:0007669"/>
    <property type="project" value="TreeGrafter"/>
</dbReference>
<dbReference type="PROSITE" id="PS51352">
    <property type="entry name" value="THIOREDOXIN_2"/>
    <property type="match status" value="1"/>
</dbReference>
<evidence type="ECO:0000256" key="1">
    <source>
        <dbReference type="ARBA" id="ARBA00006926"/>
    </source>
</evidence>
<dbReference type="InterPro" id="IPR036249">
    <property type="entry name" value="Thioredoxin-like_sf"/>
</dbReference>
<evidence type="ECO:0000313" key="11">
    <source>
        <dbReference type="Proteomes" id="UP000253472"/>
    </source>
</evidence>
<dbReference type="PROSITE" id="PS00460">
    <property type="entry name" value="GLUTATHIONE_PEROXID_1"/>
    <property type="match status" value="1"/>
</dbReference>
<keyword evidence="5" id="KW-0676">Redox-active center</keyword>
<dbReference type="EMBL" id="QLNQ01000028">
    <property type="protein sequence ID" value="RCK57629.1"/>
    <property type="molecule type" value="Genomic_DNA"/>
</dbReference>
<dbReference type="SUPFAM" id="SSF52833">
    <property type="entry name" value="Thioredoxin-like"/>
    <property type="match status" value="2"/>
</dbReference>
<evidence type="ECO:0000313" key="10">
    <source>
        <dbReference type="EMBL" id="RCK57629.1"/>
    </source>
</evidence>
<comment type="similarity">
    <text evidence="1 7">Belongs to the glutathione peroxidase family.</text>
</comment>
<dbReference type="Gene3D" id="3.40.30.10">
    <property type="entry name" value="Glutaredoxin"/>
    <property type="match status" value="2"/>
</dbReference>
<evidence type="ECO:0000259" key="9">
    <source>
        <dbReference type="PROSITE" id="PS51352"/>
    </source>
</evidence>
<dbReference type="InterPro" id="IPR000889">
    <property type="entry name" value="Glutathione_peroxidase"/>
</dbReference>
<evidence type="ECO:0000256" key="3">
    <source>
        <dbReference type="ARBA" id="ARBA00022862"/>
    </source>
</evidence>
<dbReference type="PANTHER" id="PTHR11592:SF78">
    <property type="entry name" value="GLUTATHIONE PEROXIDASE"/>
    <property type="match status" value="1"/>
</dbReference>
<dbReference type="PRINTS" id="PR01011">
    <property type="entry name" value="GLUTPROXDASE"/>
</dbReference>
<dbReference type="InterPro" id="IPR029759">
    <property type="entry name" value="GPX_AS"/>
</dbReference>
<keyword evidence="2 7" id="KW-0575">Peroxidase</keyword>
<dbReference type="PANTHER" id="PTHR11592">
    <property type="entry name" value="GLUTATHIONE PEROXIDASE"/>
    <property type="match status" value="1"/>
</dbReference>
<dbReference type="Proteomes" id="UP000253472">
    <property type="component" value="Unassembled WGS sequence"/>
</dbReference>
<feature type="compositionally biased region" description="Low complexity" evidence="8">
    <location>
        <begin position="132"/>
        <end position="141"/>
    </location>
</feature>
<dbReference type="GO" id="GO:0140824">
    <property type="term" value="F:thioredoxin-dependent peroxiredoxin activity"/>
    <property type="evidence" value="ECO:0007669"/>
    <property type="project" value="UniProtKB-EC"/>
</dbReference>
<feature type="domain" description="Thioredoxin" evidence="9">
    <location>
        <begin position="170"/>
        <end position="335"/>
    </location>
</feature>
<dbReference type="CDD" id="cd00340">
    <property type="entry name" value="GSH_Peroxidase"/>
    <property type="match status" value="2"/>
</dbReference>
<dbReference type="FunFam" id="3.40.30.10:FF:000010">
    <property type="entry name" value="Glutathione peroxidase"/>
    <property type="match status" value="1"/>
</dbReference>
<keyword evidence="11" id="KW-1185">Reference proteome</keyword>
<gene>
    <name evidence="10" type="primary">HYR1_2</name>
    <name evidence="10" type="ORF">Cantr_06966</name>
</gene>
<evidence type="ECO:0000256" key="2">
    <source>
        <dbReference type="ARBA" id="ARBA00022559"/>
    </source>
</evidence>
<organism evidence="10 11">
    <name type="scientific">Candida viswanathii</name>
    <dbReference type="NCBI Taxonomy" id="5486"/>
    <lineage>
        <taxon>Eukaryota</taxon>
        <taxon>Fungi</taxon>
        <taxon>Dikarya</taxon>
        <taxon>Ascomycota</taxon>
        <taxon>Saccharomycotina</taxon>
        <taxon>Pichiomycetes</taxon>
        <taxon>Debaryomycetaceae</taxon>
        <taxon>Candida/Lodderomyces clade</taxon>
        <taxon>Candida</taxon>
    </lineage>
</organism>
<dbReference type="PROSITE" id="PS51355">
    <property type="entry name" value="GLUTATHIONE_PEROXID_3"/>
    <property type="match status" value="2"/>
</dbReference>
<feature type="region of interest" description="Disordered" evidence="8">
    <location>
        <begin position="126"/>
        <end position="146"/>
    </location>
</feature>
<dbReference type="InterPro" id="IPR029760">
    <property type="entry name" value="GPX_CS"/>
</dbReference>
<reference evidence="10 11" key="1">
    <citation type="submission" date="2018-06" db="EMBL/GenBank/DDBJ databases">
        <title>Whole genome sequencing of Candida tropicalis (genome annotated by CSBL at Korea University).</title>
        <authorList>
            <person name="Ahn J."/>
        </authorList>
    </citation>
    <scope>NUCLEOTIDE SEQUENCE [LARGE SCALE GENOMIC DNA]</scope>
    <source>
        <strain evidence="10 11">ATCC 20962</strain>
    </source>
</reference>
<protein>
    <recommendedName>
        <fullName evidence="7">Glutathione peroxidase</fullName>
    </recommendedName>
</protein>
<dbReference type="InterPro" id="IPR013766">
    <property type="entry name" value="Thioredoxin_domain"/>
</dbReference>
<evidence type="ECO:0000256" key="6">
    <source>
        <dbReference type="ARBA" id="ARBA00049091"/>
    </source>
</evidence>
<dbReference type="PROSITE" id="PS00763">
    <property type="entry name" value="GLUTATHIONE_PEROXID_2"/>
    <property type="match status" value="2"/>
</dbReference>
<dbReference type="AlphaFoldDB" id="A0A367XW46"/>
<evidence type="ECO:0000256" key="7">
    <source>
        <dbReference type="RuleBase" id="RU000499"/>
    </source>
</evidence>
<name>A0A367XW46_9ASCO</name>
<proteinExistence type="inferred from homology"/>
<dbReference type="Pfam" id="PF00255">
    <property type="entry name" value="GSHPx"/>
    <property type="match status" value="2"/>
</dbReference>
<evidence type="ECO:0000256" key="8">
    <source>
        <dbReference type="SAM" id="MobiDB-lite"/>
    </source>
</evidence>
<dbReference type="OrthoDB" id="446890at2759"/>
<comment type="catalytic activity">
    <reaction evidence="6">
        <text>a hydroperoxide + [thioredoxin]-dithiol = an alcohol + [thioredoxin]-disulfide + H2O</text>
        <dbReference type="Rhea" id="RHEA:62620"/>
        <dbReference type="Rhea" id="RHEA-COMP:10698"/>
        <dbReference type="Rhea" id="RHEA-COMP:10700"/>
        <dbReference type="ChEBI" id="CHEBI:15377"/>
        <dbReference type="ChEBI" id="CHEBI:29950"/>
        <dbReference type="ChEBI" id="CHEBI:30879"/>
        <dbReference type="ChEBI" id="CHEBI:35924"/>
        <dbReference type="ChEBI" id="CHEBI:50058"/>
        <dbReference type="EC" id="1.11.1.24"/>
    </reaction>
</comment>
<keyword evidence="4 7" id="KW-0560">Oxidoreductase</keyword>